<protein>
    <submittedName>
        <fullName evidence="1">Uncharacterized protein</fullName>
    </submittedName>
</protein>
<reference evidence="1" key="1">
    <citation type="submission" date="2017-05" db="UniProtKB">
        <authorList>
            <consortium name="EnsemblMetazoa"/>
        </authorList>
    </citation>
    <scope>IDENTIFICATION</scope>
</reference>
<proteinExistence type="predicted"/>
<sequence>MEIDSESEALEMSGGVFEGVAEPTCPCSDDDDSDCQIVSINSPIVIKVWDSSDNICASASTDQCSSDEDNFAVEISTCNALNDCLHWGWKKGNDDVVSIDWEDLDSAESFVSSYVTCGCKTGCNTGETEDSSDESESDEMLDVQVFDDNCLDDIALCL</sequence>
<accession>A0A1X7U7Z1</accession>
<name>A0A1X7U7Z1_AMPQE</name>
<dbReference type="AlphaFoldDB" id="A0A1X7U7Z1"/>
<dbReference type="EnsemblMetazoa" id="Aqu2.1.24057_001">
    <property type="protein sequence ID" value="Aqu2.1.24057_001"/>
    <property type="gene ID" value="Aqu2.1.24057"/>
</dbReference>
<evidence type="ECO:0000313" key="1">
    <source>
        <dbReference type="EnsemblMetazoa" id="Aqu2.1.24057_001"/>
    </source>
</evidence>
<dbReference type="InParanoid" id="A0A1X7U7Z1"/>
<organism evidence="1">
    <name type="scientific">Amphimedon queenslandica</name>
    <name type="common">Sponge</name>
    <dbReference type="NCBI Taxonomy" id="400682"/>
    <lineage>
        <taxon>Eukaryota</taxon>
        <taxon>Metazoa</taxon>
        <taxon>Porifera</taxon>
        <taxon>Demospongiae</taxon>
        <taxon>Heteroscleromorpha</taxon>
        <taxon>Haplosclerida</taxon>
        <taxon>Niphatidae</taxon>
        <taxon>Amphimedon</taxon>
    </lineage>
</organism>